<dbReference type="Proteomes" id="UP000193409">
    <property type="component" value="Unassembled WGS sequence"/>
</dbReference>
<protein>
    <submittedName>
        <fullName evidence="2">Tellurite resistance protein TerB</fullName>
    </submittedName>
</protein>
<dbReference type="RefSeq" id="WP_085867089.1">
    <property type="nucleotide sequence ID" value="NZ_FWFQ01000002.1"/>
</dbReference>
<dbReference type="AlphaFoldDB" id="A0A1Y5RGL7"/>
<dbReference type="EMBL" id="FWFQ01000002">
    <property type="protein sequence ID" value="SLN16998.1"/>
    <property type="molecule type" value="Genomic_DNA"/>
</dbReference>
<dbReference type="InterPro" id="IPR029024">
    <property type="entry name" value="TerB-like"/>
</dbReference>
<dbReference type="Gene3D" id="1.10.3680.10">
    <property type="entry name" value="TerB-like"/>
    <property type="match status" value="1"/>
</dbReference>
<dbReference type="SUPFAM" id="SSF158682">
    <property type="entry name" value="TerB-like"/>
    <property type="match status" value="1"/>
</dbReference>
<dbReference type="OrthoDB" id="5402150at2"/>
<proteinExistence type="predicted"/>
<gene>
    <name evidence="2" type="ORF">PSA7680_00527</name>
</gene>
<reference evidence="2 3" key="1">
    <citation type="submission" date="2017-03" db="EMBL/GenBank/DDBJ databases">
        <authorList>
            <person name="Afonso C.L."/>
            <person name="Miller P.J."/>
            <person name="Scott M.A."/>
            <person name="Spackman E."/>
            <person name="Goraichik I."/>
            <person name="Dimitrov K.M."/>
            <person name="Suarez D.L."/>
            <person name="Swayne D.E."/>
        </authorList>
    </citation>
    <scope>NUCLEOTIDE SEQUENCE [LARGE SCALE GENOMIC DNA]</scope>
    <source>
        <strain evidence="2 3">CECT 7680</strain>
    </source>
</reference>
<organism evidence="2 3">
    <name type="scientific">Pseudoruegeria aquimaris</name>
    <dbReference type="NCBI Taxonomy" id="393663"/>
    <lineage>
        <taxon>Bacteria</taxon>
        <taxon>Pseudomonadati</taxon>
        <taxon>Pseudomonadota</taxon>
        <taxon>Alphaproteobacteria</taxon>
        <taxon>Rhodobacterales</taxon>
        <taxon>Roseobacteraceae</taxon>
        <taxon>Pseudoruegeria</taxon>
    </lineage>
</organism>
<evidence type="ECO:0000313" key="2">
    <source>
        <dbReference type="EMBL" id="SLN16998.1"/>
    </source>
</evidence>
<dbReference type="CDD" id="cd07313">
    <property type="entry name" value="terB_like_2"/>
    <property type="match status" value="1"/>
</dbReference>
<dbReference type="Pfam" id="PF05099">
    <property type="entry name" value="TerB"/>
    <property type="match status" value="1"/>
</dbReference>
<feature type="domain" description="Co-chaperone DjlA N-terminal" evidence="1">
    <location>
        <begin position="24"/>
        <end position="136"/>
    </location>
</feature>
<evidence type="ECO:0000259" key="1">
    <source>
        <dbReference type="Pfam" id="PF05099"/>
    </source>
</evidence>
<name>A0A1Y5RGL7_9RHOB</name>
<sequence length="140" mass="15240">MIEALLTRLRAPEAETALPDPDARIALGALLVRLAKSDKHYAYEEISQIDRILARRYGLDPVAAAKLRHTAELLAEKAPDTEAFAQAVKAAIPYEERSGIVAALWDVVMADGVERPEEDDILDRAAAILGVDTADLKPRA</sequence>
<keyword evidence="3" id="KW-1185">Reference proteome</keyword>
<evidence type="ECO:0000313" key="3">
    <source>
        <dbReference type="Proteomes" id="UP000193409"/>
    </source>
</evidence>
<accession>A0A1Y5RGL7</accession>
<dbReference type="InterPro" id="IPR007791">
    <property type="entry name" value="DjlA_N"/>
</dbReference>